<keyword evidence="8" id="KW-0732">Signal</keyword>
<dbReference type="OrthoDB" id="6475849at2759"/>
<dbReference type="AlphaFoldDB" id="L8GI82"/>
<evidence type="ECO:0000256" key="4">
    <source>
        <dbReference type="ARBA" id="ARBA00022723"/>
    </source>
</evidence>
<dbReference type="PANTHER" id="PTHR11733">
    <property type="entry name" value="ZINC METALLOPROTEASE FAMILY M13 NEPRILYSIN-RELATED"/>
    <property type="match status" value="1"/>
</dbReference>
<proteinExistence type="inferred from homology"/>
<dbReference type="GO" id="GO:0005886">
    <property type="term" value="C:plasma membrane"/>
    <property type="evidence" value="ECO:0007669"/>
    <property type="project" value="TreeGrafter"/>
</dbReference>
<evidence type="ECO:0000259" key="10">
    <source>
        <dbReference type="Pfam" id="PF05649"/>
    </source>
</evidence>
<dbReference type="GeneID" id="14913486"/>
<dbReference type="Proteomes" id="UP000011083">
    <property type="component" value="Unassembled WGS sequence"/>
</dbReference>
<dbReference type="InterPro" id="IPR024079">
    <property type="entry name" value="MetalloPept_cat_dom_sf"/>
</dbReference>
<dbReference type="InterPro" id="IPR000718">
    <property type="entry name" value="Peptidase_M13"/>
</dbReference>
<dbReference type="VEuPathDB" id="AmoebaDB:ACA1_091820"/>
<keyword evidence="3" id="KW-0645">Protease</keyword>
<evidence type="ECO:0000256" key="2">
    <source>
        <dbReference type="ARBA" id="ARBA00007357"/>
    </source>
</evidence>
<evidence type="ECO:0000256" key="8">
    <source>
        <dbReference type="SAM" id="SignalP"/>
    </source>
</evidence>
<evidence type="ECO:0000256" key="6">
    <source>
        <dbReference type="ARBA" id="ARBA00022833"/>
    </source>
</evidence>
<dbReference type="InterPro" id="IPR018497">
    <property type="entry name" value="Peptidase_M13_C"/>
</dbReference>
<sequence length="719" mass="79879">MMKSLLSIFLVLGAVLVVTTAALNQDGKVRMRISNDELRLPEANESDLAKQILAIMNTSVDPCTDFYEYACGTWVNTYPLPPDASRFGMAFDQIAQDNQMILRGILEDPAGEWPIIGPFYNSCMNMDARNKLGAEPALSILDQVQVDDVVSFMSAVGYLHSIGLSTLFSAGVGVDAMHPTNNMFIMGQGGLSLDVPSDYDDQKLATQFAQYAQQIFTLAGQSSFAAKVLATERSLAKISLSPAALRDPYATYNNLTLAQLYALTPNIAQEAWDAYFTNAGLQIDASDLTYVIDVETPTFFSNLSLLLDDSRDFSVWETYLRWAVLNQLAPSLSQDFVDANFNFFGMIYSGKKQNTPLWKRCVQQTDLSLGELLGRYYVLQDFPALSKQMASELVQRIEDAFLANLANVDWMDDATRKLAAQKLSMVKNLIGYPEHWKDYSGLSISADYFVDNVVTCNQFSTADQARALRSNPPLGRAIILSDPPSLFFGLKQFAQLTLPVNKARWEMTPPTVNAYYDPTLNEMVFPAGILQSPWFFNATYPPQINFAGIGSVMGHELTHGFDDQGANYDGTGKLHQWWPPAVKQRFQQRTECVSNLYSSFEVLPGLYVNGNLTLGENVADIGGLHESFIAYQTYAKSLPTPPPEILPGKTDKQMFFIAYALHWCEVDTPEALRRQVNSNPHSPARFRVNGPLSQLPQFTEAFSCPAGSAMNPAKRCNIW</sequence>
<keyword evidence="4" id="KW-0479">Metal-binding</keyword>
<dbReference type="KEGG" id="acan:ACA1_091820"/>
<dbReference type="OMA" id="DQRFFMN"/>
<evidence type="ECO:0000256" key="3">
    <source>
        <dbReference type="ARBA" id="ARBA00022670"/>
    </source>
</evidence>
<evidence type="ECO:0000313" key="11">
    <source>
        <dbReference type="EMBL" id="ELR12672.1"/>
    </source>
</evidence>
<keyword evidence="5" id="KW-0378">Hydrolase</keyword>
<evidence type="ECO:0000259" key="9">
    <source>
        <dbReference type="Pfam" id="PF01431"/>
    </source>
</evidence>
<feature type="domain" description="Peptidase M13 N-terminal" evidence="10">
    <location>
        <begin position="62"/>
        <end position="433"/>
    </location>
</feature>
<feature type="chain" id="PRO_5003989786" evidence="8">
    <location>
        <begin position="22"/>
        <end position="719"/>
    </location>
</feature>
<comment type="similarity">
    <text evidence="2">Belongs to the peptidase M13 family.</text>
</comment>
<organism evidence="11 12">
    <name type="scientific">Acanthamoeba castellanii (strain ATCC 30010 / Neff)</name>
    <dbReference type="NCBI Taxonomy" id="1257118"/>
    <lineage>
        <taxon>Eukaryota</taxon>
        <taxon>Amoebozoa</taxon>
        <taxon>Discosea</taxon>
        <taxon>Longamoebia</taxon>
        <taxon>Centramoebida</taxon>
        <taxon>Acanthamoebidae</taxon>
        <taxon>Acanthamoeba</taxon>
    </lineage>
</organism>
<dbReference type="GO" id="GO:0004222">
    <property type="term" value="F:metalloendopeptidase activity"/>
    <property type="evidence" value="ECO:0007669"/>
    <property type="project" value="InterPro"/>
</dbReference>
<dbReference type="PANTHER" id="PTHR11733:SF167">
    <property type="entry name" value="FI17812P1-RELATED"/>
    <property type="match status" value="1"/>
</dbReference>
<reference evidence="11 12" key="1">
    <citation type="journal article" date="2013" name="Genome Biol.">
        <title>Genome of Acanthamoeba castellanii highlights extensive lateral gene transfer and early evolution of tyrosine kinase signaling.</title>
        <authorList>
            <person name="Clarke M."/>
            <person name="Lohan A.J."/>
            <person name="Liu B."/>
            <person name="Lagkouvardos I."/>
            <person name="Roy S."/>
            <person name="Zafar N."/>
            <person name="Bertelli C."/>
            <person name="Schilde C."/>
            <person name="Kianianmomeni A."/>
            <person name="Burglin T.R."/>
            <person name="Frech C."/>
            <person name="Turcotte B."/>
            <person name="Kopec K.O."/>
            <person name="Synnott J.M."/>
            <person name="Choo C."/>
            <person name="Paponov I."/>
            <person name="Finkler A."/>
            <person name="Soon Heng Tan C."/>
            <person name="Hutchins A.P."/>
            <person name="Weinmeier T."/>
            <person name="Rattei T."/>
            <person name="Chu J.S."/>
            <person name="Gimenez G."/>
            <person name="Irimia M."/>
            <person name="Rigden D.J."/>
            <person name="Fitzpatrick D.A."/>
            <person name="Lorenzo-Morales J."/>
            <person name="Bateman A."/>
            <person name="Chiu C.H."/>
            <person name="Tang P."/>
            <person name="Hegemann P."/>
            <person name="Fromm H."/>
            <person name="Raoult D."/>
            <person name="Greub G."/>
            <person name="Miranda-Saavedra D."/>
            <person name="Chen N."/>
            <person name="Nash P."/>
            <person name="Ginger M.L."/>
            <person name="Horn M."/>
            <person name="Schaap P."/>
            <person name="Caler L."/>
            <person name="Loftus B."/>
        </authorList>
    </citation>
    <scope>NUCLEOTIDE SEQUENCE [LARGE SCALE GENOMIC DNA]</scope>
    <source>
        <strain evidence="11 12">Neff</strain>
    </source>
</reference>
<feature type="domain" description="Peptidase M13 C-terminal" evidence="9">
    <location>
        <begin position="513"/>
        <end position="718"/>
    </location>
</feature>
<dbReference type="PROSITE" id="PS51885">
    <property type="entry name" value="NEPRILYSIN"/>
    <property type="match status" value="1"/>
</dbReference>
<evidence type="ECO:0000256" key="5">
    <source>
        <dbReference type="ARBA" id="ARBA00022801"/>
    </source>
</evidence>
<comment type="cofactor">
    <cofactor evidence="1">
        <name>Zn(2+)</name>
        <dbReference type="ChEBI" id="CHEBI:29105"/>
    </cofactor>
</comment>
<dbReference type="Pfam" id="PF05649">
    <property type="entry name" value="Peptidase_M13_N"/>
    <property type="match status" value="1"/>
</dbReference>
<protein>
    <submittedName>
        <fullName evidence="11">Peptidase family M13, putative</fullName>
    </submittedName>
</protein>
<dbReference type="Pfam" id="PF01431">
    <property type="entry name" value="Peptidase_M13"/>
    <property type="match status" value="1"/>
</dbReference>
<dbReference type="SUPFAM" id="SSF55486">
    <property type="entry name" value="Metalloproteases ('zincins'), catalytic domain"/>
    <property type="match status" value="1"/>
</dbReference>
<dbReference type="InterPro" id="IPR042089">
    <property type="entry name" value="Peptidase_M13_dom_2"/>
</dbReference>
<evidence type="ECO:0000313" key="12">
    <source>
        <dbReference type="Proteomes" id="UP000011083"/>
    </source>
</evidence>
<accession>L8GI82</accession>
<evidence type="ECO:0000256" key="1">
    <source>
        <dbReference type="ARBA" id="ARBA00001947"/>
    </source>
</evidence>
<name>L8GI82_ACACF</name>
<dbReference type="InterPro" id="IPR008753">
    <property type="entry name" value="Peptidase_M13_N"/>
</dbReference>
<dbReference type="RefSeq" id="XP_004334685.1">
    <property type="nucleotide sequence ID" value="XM_004334637.1"/>
</dbReference>
<dbReference type="Gene3D" id="3.40.390.10">
    <property type="entry name" value="Collagenase (Catalytic Domain)"/>
    <property type="match status" value="1"/>
</dbReference>
<keyword evidence="7" id="KW-0482">Metalloprotease</keyword>
<dbReference type="GO" id="GO:0016485">
    <property type="term" value="P:protein processing"/>
    <property type="evidence" value="ECO:0007669"/>
    <property type="project" value="TreeGrafter"/>
</dbReference>
<keyword evidence="12" id="KW-1185">Reference proteome</keyword>
<keyword evidence="6" id="KW-0862">Zinc</keyword>
<feature type="signal peptide" evidence="8">
    <location>
        <begin position="1"/>
        <end position="21"/>
    </location>
</feature>
<dbReference type="GO" id="GO:0046872">
    <property type="term" value="F:metal ion binding"/>
    <property type="evidence" value="ECO:0007669"/>
    <property type="project" value="UniProtKB-KW"/>
</dbReference>
<dbReference type="PRINTS" id="PR00786">
    <property type="entry name" value="NEPRILYSIN"/>
</dbReference>
<evidence type="ECO:0000256" key="7">
    <source>
        <dbReference type="ARBA" id="ARBA00023049"/>
    </source>
</evidence>
<dbReference type="CDD" id="cd08662">
    <property type="entry name" value="M13"/>
    <property type="match status" value="1"/>
</dbReference>
<gene>
    <name evidence="11" type="ORF">ACA1_091820</name>
</gene>
<dbReference type="Gene3D" id="1.10.1380.10">
    <property type="entry name" value="Neutral endopeptidase , domain2"/>
    <property type="match status" value="1"/>
</dbReference>
<dbReference type="EMBL" id="KB008103">
    <property type="protein sequence ID" value="ELR12672.1"/>
    <property type="molecule type" value="Genomic_DNA"/>
</dbReference>